<keyword evidence="2" id="KW-1185">Reference proteome</keyword>
<gene>
    <name evidence="1" type="ORF">WKI67_16340</name>
</gene>
<reference evidence="1" key="1">
    <citation type="submission" date="2024-03" db="EMBL/GenBank/DDBJ databases">
        <title>Novel Streptomyces species of biotechnological and ecological value are a feature of Machair soil.</title>
        <authorList>
            <person name="Prole J.R."/>
            <person name="Goodfellow M."/>
            <person name="Allenby N."/>
            <person name="Ward A.C."/>
        </authorList>
    </citation>
    <scope>NUCLEOTIDE SEQUENCE</scope>
    <source>
        <strain evidence="1">MS2.AVA.5</strain>
    </source>
</reference>
<accession>A0ACC6PUE1</accession>
<dbReference type="Proteomes" id="UP001377168">
    <property type="component" value="Unassembled WGS sequence"/>
</dbReference>
<evidence type="ECO:0000313" key="2">
    <source>
        <dbReference type="Proteomes" id="UP001377168"/>
    </source>
</evidence>
<organism evidence="1 2">
    <name type="scientific">Streptomyces achmelvichensis</name>
    <dbReference type="NCBI Taxonomy" id="3134111"/>
    <lineage>
        <taxon>Bacteria</taxon>
        <taxon>Bacillati</taxon>
        <taxon>Actinomycetota</taxon>
        <taxon>Actinomycetes</taxon>
        <taxon>Kitasatosporales</taxon>
        <taxon>Streptomycetaceae</taxon>
        <taxon>Streptomyces</taxon>
    </lineage>
</organism>
<proteinExistence type="predicted"/>
<evidence type="ECO:0000313" key="1">
    <source>
        <dbReference type="EMBL" id="MEJ8634959.1"/>
    </source>
</evidence>
<dbReference type="EMBL" id="JBBKAJ010000022">
    <property type="protein sequence ID" value="MEJ8634959.1"/>
    <property type="molecule type" value="Genomic_DNA"/>
</dbReference>
<name>A0ACC6PUE1_9ACTN</name>
<protein>
    <submittedName>
        <fullName evidence="1">Uncharacterized protein</fullName>
    </submittedName>
</protein>
<comment type="caution">
    <text evidence="1">The sequence shown here is derived from an EMBL/GenBank/DDBJ whole genome shotgun (WGS) entry which is preliminary data.</text>
</comment>
<sequence>MLIPLIAILGSDSFRAALDFTTGVLSLVSLTASIAWGLIATDRLLLSPRHRLLAQAIHRGTATASLGFLLLHATVKVSLGHVALIGALIPFGLGVTGTDGLIGMGSLAGLFMVIAGATGAMRSALAGNIKAAGRWRALHMLAYPAWCFALMHGLYAGRPAATWVTTMYCLALASVTGAVSVRLLPRQVQRRIADKILALTGRRAGAGRAEEPGLRDMATSPLPGSTGVTAPVGLNRMNGIPTQRPVEAEFQRQSAFGQPRRQPRLEAPSPQLYEAPPPPEAEPVVGAGGVGAGTGISAAYRAVSLGGDPNAPLAERIPMTEEIPVVSEDGPAPGMWPTPSPPRPAQAYPAEPVPPPAAPSYDTPAYDPTAFGTPAAAAPPPGPAYDTGSFPTPSYDTGSVPTPTYDTGSFTAPAYDTGAFPTPSYGSGSFTTPTYESPLYDPPATSPYEATPSPYDTGNPTTYDETQAMPGPLFPPPAGEPWNAPAGDRP</sequence>